<dbReference type="Proteomes" id="UP000254088">
    <property type="component" value="Unassembled WGS sequence"/>
</dbReference>
<name>A0A377CB38_ECOLX</name>
<reference evidence="2 3" key="1">
    <citation type="submission" date="2018-06" db="EMBL/GenBank/DDBJ databases">
        <authorList>
            <consortium name="Pathogen Informatics"/>
            <person name="Doyle S."/>
        </authorList>
    </citation>
    <scope>NUCLEOTIDE SEQUENCE [LARGE SCALE GENOMIC DNA]</scope>
    <source>
        <strain evidence="2 3">NCTC10429</strain>
    </source>
</reference>
<evidence type="ECO:0000313" key="2">
    <source>
        <dbReference type="EMBL" id="STL87827.1"/>
    </source>
</evidence>
<feature type="compositionally biased region" description="Basic and acidic residues" evidence="1">
    <location>
        <begin position="16"/>
        <end position="29"/>
    </location>
</feature>
<proteinExistence type="predicted"/>
<sequence length="29" mass="3288">MVIKVCSGSQGFDNPSKFRDEWDKQAEGK</sequence>
<dbReference type="EMBL" id="UGEX01000001">
    <property type="protein sequence ID" value="STL87827.1"/>
    <property type="molecule type" value="Genomic_DNA"/>
</dbReference>
<accession>A0A377CB38</accession>
<organism evidence="2 3">
    <name type="scientific">Escherichia coli</name>
    <dbReference type="NCBI Taxonomy" id="562"/>
    <lineage>
        <taxon>Bacteria</taxon>
        <taxon>Pseudomonadati</taxon>
        <taxon>Pseudomonadota</taxon>
        <taxon>Gammaproteobacteria</taxon>
        <taxon>Enterobacterales</taxon>
        <taxon>Enterobacteriaceae</taxon>
        <taxon>Escherichia</taxon>
    </lineage>
</organism>
<evidence type="ECO:0000313" key="3">
    <source>
        <dbReference type="Proteomes" id="UP000254088"/>
    </source>
</evidence>
<gene>
    <name evidence="2" type="ORF">NCTC10429_02414</name>
</gene>
<protein>
    <submittedName>
        <fullName evidence="2">Uncharacterized protein</fullName>
    </submittedName>
</protein>
<feature type="region of interest" description="Disordered" evidence="1">
    <location>
        <begin position="1"/>
        <end position="29"/>
    </location>
</feature>
<evidence type="ECO:0000256" key="1">
    <source>
        <dbReference type="SAM" id="MobiDB-lite"/>
    </source>
</evidence>
<dbReference type="AlphaFoldDB" id="A0A377CB38"/>